<organism evidence="1 3">
    <name type="scientific">Syncephalastrum racemosum</name>
    <name type="common">Filamentous fungus</name>
    <dbReference type="NCBI Taxonomy" id="13706"/>
    <lineage>
        <taxon>Eukaryota</taxon>
        <taxon>Fungi</taxon>
        <taxon>Fungi incertae sedis</taxon>
        <taxon>Mucoromycota</taxon>
        <taxon>Mucoromycotina</taxon>
        <taxon>Mucoromycetes</taxon>
        <taxon>Mucorales</taxon>
        <taxon>Syncephalastraceae</taxon>
        <taxon>Syncephalastrum</taxon>
    </lineage>
</organism>
<evidence type="ECO:0000313" key="2">
    <source>
        <dbReference type="EMBL" id="ORY99452.1"/>
    </source>
</evidence>
<evidence type="ECO:0000313" key="1">
    <source>
        <dbReference type="EMBL" id="ORY99449.1"/>
    </source>
</evidence>
<sequence>IPKAAKLMDGIGTAVLDNVERVLLESSGDADDMHTNEDTLKLLEYTSLCLQTEKSRYQQASHDTFVQRRLFGIQFQRFGLTYHTSSLSLSMQRIMSTK</sequence>
<dbReference type="EMBL" id="MCGN01000003">
    <property type="protein sequence ID" value="ORY99449.1"/>
    <property type="molecule type" value="Genomic_DNA"/>
</dbReference>
<protein>
    <submittedName>
        <fullName evidence="1">Uncharacterized protein</fullName>
    </submittedName>
</protein>
<accession>A0A1X2HK84</accession>
<dbReference type="AlphaFoldDB" id="A0A1X2HK84"/>
<evidence type="ECO:0000313" key="3">
    <source>
        <dbReference type="Proteomes" id="UP000242180"/>
    </source>
</evidence>
<name>A0A1X2HK84_SYNRA</name>
<keyword evidence="3" id="KW-1185">Reference proteome</keyword>
<dbReference type="Proteomes" id="UP000242180">
    <property type="component" value="Unassembled WGS sequence"/>
</dbReference>
<dbReference type="InParanoid" id="A0A1X2HK84"/>
<gene>
    <name evidence="2" type="ORF">BCR43DRAFT_435834</name>
    <name evidence="1" type="ORF">BCR43DRAFT_436018</name>
</gene>
<comment type="caution">
    <text evidence="1">The sequence shown here is derived from an EMBL/GenBank/DDBJ whole genome shotgun (WGS) entry which is preliminary data.</text>
</comment>
<feature type="non-terminal residue" evidence="1">
    <location>
        <position position="1"/>
    </location>
</feature>
<dbReference type="EMBL" id="MCGN01000003">
    <property type="protein sequence ID" value="ORY99452.1"/>
    <property type="molecule type" value="Genomic_DNA"/>
</dbReference>
<proteinExistence type="predicted"/>
<reference evidence="1 3" key="1">
    <citation type="submission" date="2016-07" db="EMBL/GenBank/DDBJ databases">
        <title>Pervasive Adenine N6-methylation of Active Genes in Fungi.</title>
        <authorList>
            <consortium name="DOE Joint Genome Institute"/>
            <person name="Mondo S.J."/>
            <person name="Dannebaum R.O."/>
            <person name="Kuo R.C."/>
            <person name="Labutti K."/>
            <person name="Haridas S."/>
            <person name="Kuo A."/>
            <person name="Salamov A."/>
            <person name="Ahrendt S.R."/>
            <person name="Lipzen A."/>
            <person name="Sullivan W."/>
            <person name="Andreopoulos W.B."/>
            <person name="Clum A."/>
            <person name="Lindquist E."/>
            <person name="Daum C."/>
            <person name="Ramamoorthy G.K."/>
            <person name="Gryganskyi A."/>
            <person name="Culley D."/>
            <person name="Magnuson J.K."/>
            <person name="James T.Y."/>
            <person name="O'Malley M.A."/>
            <person name="Stajich J.E."/>
            <person name="Spatafora J.W."/>
            <person name="Visel A."/>
            <person name="Grigoriev I.V."/>
        </authorList>
    </citation>
    <scope>NUCLEOTIDE SEQUENCE [LARGE SCALE GENOMIC DNA]</scope>
    <source>
        <strain evidence="1 3">NRRL 2496</strain>
    </source>
</reference>
<dbReference type="OrthoDB" id="2280511at2759"/>